<dbReference type="GO" id="GO:0016747">
    <property type="term" value="F:acyltransferase activity, transferring groups other than amino-acyl groups"/>
    <property type="evidence" value="ECO:0007669"/>
    <property type="project" value="InterPro"/>
</dbReference>
<dbReference type="Pfam" id="PF00583">
    <property type="entry name" value="Acetyltransf_1"/>
    <property type="match status" value="1"/>
</dbReference>
<gene>
    <name evidence="2" type="ORF">EMQ25_08010</name>
</gene>
<keyword evidence="3" id="KW-1185">Reference proteome</keyword>
<dbReference type="Gene3D" id="3.40.630.30">
    <property type="match status" value="1"/>
</dbReference>
<dbReference type="InterPro" id="IPR052742">
    <property type="entry name" value="Mito_N-acetyltransferase"/>
</dbReference>
<dbReference type="PANTHER" id="PTHR43138:SF1">
    <property type="entry name" value="N-ACETYLTRANSFERASE ACA1"/>
    <property type="match status" value="1"/>
</dbReference>
<evidence type="ECO:0000313" key="2">
    <source>
        <dbReference type="EMBL" id="RUT33059.1"/>
    </source>
</evidence>
<dbReference type="RefSeq" id="WP_127188014.1">
    <property type="nucleotide sequence ID" value="NZ_RZNJ01000002.1"/>
</dbReference>
<organism evidence="2 3">
    <name type="scientific">Arsenicitalea aurantiaca</name>
    <dbReference type="NCBI Taxonomy" id="1783274"/>
    <lineage>
        <taxon>Bacteria</taxon>
        <taxon>Pseudomonadati</taxon>
        <taxon>Pseudomonadota</taxon>
        <taxon>Alphaproteobacteria</taxon>
        <taxon>Hyphomicrobiales</taxon>
        <taxon>Devosiaceae</taxon>
        <taxon>Arsenicitalea</taxon>
    </lineage>
</organism>
<dbReference type="InterPro" id="IPR016181">
    <property type="entry name" value="Acyl_CoA_acyltransferase"/>
</dbReference>
<evidence type="ECO:0000259" key="1">
    <source>
        <dbReference type="PROSITE" id="PS51186"/>
    </source>
</evidence>
<dbReference type="EMBL" id="RZNJ01000002">
    <property type="protein sequence ID" value="RUT33059.1"/>
    <property type="molecule type" value="Genomic_DNA"/>
</dbReference>
<reference evidence="2 3" key="1">
    <citation type="journal article" date="2016" name="Int. J. Syst. Evol. Microbiol.">
        <title>Arsenicitalea aurantiaca gen. nov., sp. nov., a new member of the family Hyphomicrobiaceae, isolated from high-arsenic sediment.</title>
        <authorList>
            <person name="Mu Y."/>
            <person name="Zhou L."/>
            <person name="Zeng X.C."/>
            <person name="Liu L."/>
            <person name="Pan Y."/>
            <person name="Chen X."/>
            <person name="Wang J."/>
            <person name="Li S."/>
            <person name="Li W.J."/>
            <person name="Wang Y."/>
        </authorList>
    </citation>
    <scope>NUCLEOTIDE SEQUENCE [LARGE SCALE GENOMIC DNA]</scope>
    <source>
        <strain evidence="2 3">42-50</strain>
    </source>
</reference>
<feature type="domain" description="N-acetyltransferase" evidence="1">
    <location>
        <begin position="1"/>
        <end position="160"/>
    </location>
</feature>
<dbReference type="CDD" id="cd04301">
    <property type="entry name" value="NAT_SF"/>
    <property type="match status" value="1"/>
</dbReference>
<keyword evidence="2" id="KW-0808">Transferase</keyword>
<name>A0A433XG25_9HYPH</name>
<sequence length="160" mass="17439">MLIRPTTAADRPALWAMIEPIMREGETFALPRDGDEAVAMTYWSSPEKVNFIAEENGEILGSSYIRANQLGGGAHIANCGYMTTPSARGRGVARALCAHSIEHCRAAGFRGIQFNFVVSTNAPAVHLWESFGFETLARLPSAFAHPRLGFVDALVMFKPL</sequence>
<protein>
    <submittedName>
        <fullName evidence="2">GNAT family N-acetyltransferase</fullName>
    </submittedName>
</protein>
<dbReference type="SUPFAM" id="SSF55729">
    <property type="entry name" value="Acyl-CoA N-acyltransferases (Nat)"/>
    <property type="match status" value="1"/>
</dbReference>
<comment type="caution">
    <text evidence="2">The sequence shown here is derived from an EMBL/GenBank/DDBJ whole genome shotgun (WGS) entry which is preliminary data.</text>
</comment>
<dbReference type="OrthoDB" id="9788300at2"/>
<dbReference type="AlphaFoldDB" id="A0A433XG25"/>
<dbReference type="InterPro" id="IPR000182">
    <property type="entry name" value="GNAT_dom"/>
</dbReference>
<dbReference type="PROSITE" id="PS51186">
    <property type="entry name" value="GNAT"/>
    <property type="match status" value="1"/>
</dbReference>
<evidence type="ECO:0000313" key="3">
    <source>
        <dbReference type="Proteomes" id="UP000281547"/>
    </source>
</evidence>
<proteinExistence type="predicted"/>
<dbReference type="Proteomes" id="UP000281547">
    <property type="component" value="Unassembled WGS sequence"/>
</dbReference>
<dbReference type="PANTHER" id="PTHR43138">
    <property type="entry name" value="ACETYLTRANSFERASE, GNAT FAMILY"/>
    <property type="match status" value="1"/>
</dbReference>
<accession>A0A433XG25</accession>